<evidence type="ECO:0000313" key="2">
    <source>
        <dbReference type="EMBL" id="KAA1098953.1"/>
    </source>
</evidence>
<dbReference type="PANTHER" id="PTHR38789">
    <property type="entry name" value="REPRESSIBLE PROTEIN GRG1, PUTATIVE (AFU_ORTHOLOGUE AFUA_5G14210)-RELATED"/>
    <property type="match status" value="1"/>
</dbReference>
<evidence type="ECO:0000313" key="3">
    <source>
        <dbReference type="EMBL" id="KAA1104772.1"/>
    </source>
</evidence>
<dbReference type="EMBL" id="VDEP01000344">
    <property type="protein sequence ID" value="KAA1098953.1"/>
    <property type="molecule type" value="Genomic_DNA"/>
</dbReference>
<dbReference type="EMBL" id="VSWC01000041">
    <property type="protein sequence ID" value="KAA1104772.1"/>
    <property type="molecule type" value="Genomic_DNA"/>
</dbReference>
<gene>
    <name evidence="3" type="ORF">PGT21_031422</name>
    <name evidence="2" type="ORF">PGTUg99_005248</name>
</gene>
<comment type="caution">
    <text evidence="2">The sequence shown here is derived from an EMBL/GenBank/DDBJ whole genome shotgun (WGS) entry which is preliminary data.</text>
</comment>
<dbReference type="AlphaFoldDB" id="A0A5B0PCZ7"/>
<evidence type="ECO:0000256" key="1">
    <source>
        <dbReference type="SAM" id="MobiDB-lite"/>
    </source>
</evidence>
<dbReference type="PANTHER" id="PTHR38789:SF1">
    <property type="entry name" value="GLUCOSE-REPRESSIBLE GENE PROTEIN-RELATED"/>
    <property type="match status" value="1"/>
</dbReference>
<name>A0A5B0PCZ7_PUCGR</name>
<feature type="compositionally biased region" description="Basic and acidic residues" evidence="1">
    <location>
        <begin position="25"/>
        <end position="35"/>
    </location>
</feature>
<keyword evidence="4" id="KW-1185">Reference proteome</keyword>
<sequence length="56" mass="5992">MQDANDAAKRISESLAGAASSANKEANKSVAKDPNKSLPTRLADAKAENRKKKEKH</sequence>
<evidence type="ECO:0000313" key="5">
    <source>
        <dbReference type="Proteomes" id="UP000325313"/>
    </source>
</evidence>
<dbReference type="InterPro" id="IPR020100">
    <property type="entry name" value="Glc-repressible_Grg1"/>
</dbReference>
<accession>A0A5B0PCZ7</accession>
<dbReference type="Proteomes" id="UP000324748">
    <property type="component" value="Unassembled WGS sequence"/>
</dbReference>
<feature type="region of interest" description="Disordered" evidence="1">
    <location>
        <begin position="1"/>
        <end position="56"/>
    </location>
</feature>
<organism evidence="2 5">
    <name type="scientific">Puccinia graminis f. sp. tritici</name>
    <dbReference type="NCBI Taxonomy" id="56615"/>
    <lineage>
        <taxon>Eukaryota</taxon>
        <taxon>Fungi</taxon>
        <taxon>Dikarya</taxon>
        <taxon>Basidiomycota</taxon>
        <taxon>Pucciniomycotina</taxon>
        <taxon>Pucciniomycetes</taxon>
        <taxon>Pucciniales</taxon>
        <taxon>Pucciniaceae</taxon>
        <taxon>Puccinia</taxon>
    </lineage>
</organism>
<protein>
    <submittedName>
        <fullName evidence="2">Uncharacterized protein</fullName>
    </submittedName>
</protein>
<dbReference type="Proteomes" id="UP000325313">
    <property type="component" value="Unassembled WGS sequence"/>
</dbReference>
<reference evidence="4 5" key="1">
    <citation type="submission" date="2019-05" db="EMBL/GenBank/DDBJ databases">
        <title>Emergence of the Ug99 lineage of the wheat stem rust pathogen through somatic hybridization.</title>
        <authorList>
            <person name="Li F."/>
            <person name="Upadhyaya N.M."/>
            <person name="Sperschneider J."/>
            <person name="Matny O."/>
            <person name="Nguyen-Phuc H."/>
            <person name="Mago R."/>
            <person name="Raley C."/>
            <person name="Miller M.E."/>
            <person name="Silverstein K.A.T."/>
            <person name="Henningsen E."/>
            <person name="Hirsch C.D."/>
            <person name="Visser B."/>
            <person name="Pretorius Z.A."/>
            <person name="Steffenson B.J."/>
            <person name="Schwessinger B."/>
            <person name="Dodds P.N."/>
            <person name="Figueroa M."/>
        </authorList>
    </citation>
    <scope>NUCLEOTIDE SEQUENCE [LARGE SCALE GENOMIC DNA]</scope>
    <source>
        <strain evidence="3">21-0</strain>
        <strain evidence="2 5">Ug99</strain>
    </source>
</reference>
<feature type="compositionally biased region" description="Basic and acidic residues" evidence="1">
    <location>
        <begin position="1"/>
        <end position="12"/>
    </location>
</feature>
<dbReference type="Pfam" id="PF11034">
    <property type="entry name" value="Grg1"/>
    <property type="match status" value="1"/>
</dbReference>
<proteinExistence type="predicted"/>
<evidence type="ECO:0000313" key="4">
    <source>
        <dbReference type="Proteomes" id="UP000324748"/>
    </source>
</evidence>